<dbReference type="EMBL" id="CP013987">
    <property type="protein sequence ID" value="ALZ84703.1"/>
    <property type="molecule type" value="Genomic_DNA"/>
</dbReference>
<dbReference type="Proteomes" id="UP000064137">
    <property type="component" value="Chromosome"/>
</dbReference>
<sequence length="68" mass="7481">MTPVTDVQRLEPQDGEVFILPAGASFEEAERLCEAIQTAKPGVRAVVVIGELEHLDQAAMGRAGWYRR</sequence>
<gene>
    <name evidence="1" type="ORF">APT59_11040</name>
</gene>
<accession>A0A0U4P7D5</accession>
<organism evidence="1 2">
    <name type="scientific">Pseudomonas oryzihabitans</name>
    <dbReference type="NCBI Taxonomy" id="47885"/>
    <lineage>
        <taxon>Bacteria</taxon>
        <taxon>Pseudomonadati</taxon>
        <taxon>Pseudomonadota</taxon>
        <taxon>Gammaproteobacteria</taxon>
        <taxon>Pseudomonadales</taxon>
        <taxon>Pseudomonadaceae</taxon>
        <taxon>Pseudomonas</taxon>
    </lineage>
</organism>
<proteinExistence type="predicted"/>
<evidence type="ECO:0000313" key="2">
    <source>
        <dbReference type="Proteomes" id="UP000064137"/>
    </source>
</evidence>
<protein>
    <submittedName>
        <fullName evidence="1">Uncharacterized protein</fullName>
    </submittedName>
</protein>
<dbReference type="OrthoDB" id="6933143at2"/>
<dbReference type="KEGG" id="por:APT59_11040"/>
<dbReference type="AlphaFoldDB" id="A0A0U4P7D5"/>
<reference evidence="1 2" key="1">
    <citation type="submission" date="2016-01" db="EMBL/GenBank/DDBJ databases">
        <title>Annotation of Pseudomonas oryzihabitans USDA-ARS-USMARC-56511.</title>
        <authorList>
            <person name="Harhay G.P."/>
            <person name="Harhay D.M."/>
            <person name="Smith T.P.L."/>
            <person name="Bono J.L."/>
            <person name="Heaton M.P."/>
            <person name="Clawson M.L."/>
            <person name="Chitko-Mckown C.G."/>
            <person name="Capik S.F."/>
            <person name="DeDonder K.D."/>
            <person name="Apley M.D."/>
            <person name="Lubbers B.V."/>
            <person name="White B.J."/>
            <person name="Larson R.L."/>
        </authorList>
    </citation>
    <scope>NUCLEOTIDE SEQUENCE [LARGE SCALE GENOMIC DNA]</scope>
    <source>
        <strain evidence="1 2">USDA-ARS-USMARC-56511</strain>
    </source>
</reference>
<dbReference type="RefSeq" id="WP_059314892.1">
    <property type="nucleotide sequence ID" value="NZ_CP013987.1"/>
</dbReference>
<evidence type="ECO:0000313" key="1">
    <source>
        <dbReference type="EMBL" id="ALZ84703.1"/>
    </source>
</evidence>
<name>A0A0U4P7D5_9PSED</name>